<dbReference type="EMBL" id="QXTF01000002">
    <property type="protein sequence ID" value="RIX29434.1"/>
    <property type="molecule type" value="Genomic_DNA"/>
</dbReference>
<dbReference type="InterPro" id="IPR012347">
    <property type="entry name" value="Ferritin-like"/>
</dbReference>
<sequence length="274" mass="30478">MPSLPTIEKDVEQRAKSAPDHGAFDSATAGQHDPAVVDYCQRLGDDALILGQRLSEWCGHAPALEVDLSLANIALDLIGQATNFLGLAGNANELAFHRDVLDWKNCWLVEQPNGDFAQTMARQFLFSTWQHMLYDRLAGSSDQRIAAVAAKAVKEVAYHRELAADWVIRLGDGTDESARRMAEGLDWCWRFLPELFELDETLQALVDRGIAVNPQSFEDDYRQAIGAVLAEAKLATPPEQRPILGGRRGHHSEHLGHLLAVMQYLPRTYPDAVW</sequence>
<dbReference type="Proteomes" id="UP000285023">
    <property type="component" value="Unassembled WGS sequence"/>
</dbReference>
<dbReference type="NCBIfam" id="TIGR02158">
    <property type="entry name" value="PA_CoA_Oxy3"/>
    <property type="match status" value="1"/>
</dbReference>
<gene>
    <name evidence="2" type="primary">paaI</name>
    <name evidence="2" type="ORF">D3M59_09140</name>
</gene>
<dbReference type="Gene3D" id="1.20.1260.10">
    <property type="match status" value="1"/>
</dbReference>
<dbReference type="OrthoDB" id="9789947at2"/>
<organism evidence="2 3">
    <name type="scientific">Sphingomonas edaphi</name>
    <dbReference type="NCBI Taxonomy" id="2315689"/>
    <lineage>
        <taxon>Bacteria</taxon>
        <taxon>Pseudomonadati</taxon>
        <taxon>Pseudomonadota</taxon>
        <taxon>Alphaproteobacteria</taxon>
        <taxon>Sphingomonadales</taxon>
        <taxon>Sphingomonadaceae</taxon>
        <taxon>Sphingomonas</taxon>
    </lineage>
</organism>
<dbReference type="InterPro" id="IPR011882">
    <property type="entry name" value="PaaC"/>
</dbReference>
<dbReference type="InterPro" id="IPR007814">
    <property type="entry name" value="PaaA_PaaC"/>
</dbReference>
<dbReference type="InterPro" id="IPR009078">
    <property type="entry name" value="Ferritin-like_SF"/>
</dbReference>
<evidence type="ECO:0000256" key="1">
    <source>
        <dbReference type="SAM" id="MobiDB-lite"/>
    </source>
</evidence>
<dbReference type="PANTHER" id="PTHR30458">
    <property type="entry name" value="PHENYLACETIC ACID DEGRADATION PROTEIN PAA"/>
    <property type="match status" value="1"/>
</dbReference>
<dbReference type="PIRSF" id="PIRSF037834">
    <property type="entry name" value="PA_CoA_Oase3"/>
    <property type="match status" value="1"/>
</dbReference>
<dbReference type="AlphaFoldDB" id="A0A418Q0F4"/>
<dbReference type="RefSeq" id="WP_119533322.1">
    <property type="nucleotide sequence ID" value="NZ_QXTF01000002.1"/>
</dbReference>
<protein>
    <submittedName>
        <fullName evidence="2">Phenylacetate-CoA oxygenase subunit PaaI</fullName>
    </submittedName>
</protein>
<dbReference type="InterPro" id="IPR052703">
    <property type="entry name" value="Aromatic_CoA_ox/epox"/>
</dbReference>
<dbReference type="PANTHER" id="PTHR30458:SF0">
    <property type="entry name" value="1,2-PHENYLACETYL-COA EPOXIDASE, SUBUNIT C"/>
    <property type="match status" value="1"/>
</dbReference>
<feature type="region of interest" description="Disordered" evidence="1">
    <location>
        <begin position="1"/>
        <end position="29"/>
    </location>
</feature>
<dbReference type="SUPFAM" id="SSF47240">
    <property type="entry name" value="Ferritin-like"/>
    <property type="match status" value="1"/>
</dbReference>
<dbReference type="GO" id="GO:0010124">
    <property type="term" value="P:phenylacetate catabolic process"/>
    <property type="evidence" value="ECO:0007669"/>
    <property type="project" value="InterPro"/>
</dbReference>
<accession>A0A418Q0F4</accession>
<dbReference type="Pfam" id="PF05138">
    <property type="entry name" value="PaaA_PaaC"/>
    <property type="match status" value="1"/>
</dbReference>
<evidence type="ECO:0000313" key="2">
    <source>
        <dbReference type="EMBL" id="RIX29434.1"/>
    </source>
</evidence>
<name>A0A418Q0F4_9SPHN</name>
<comment type="caution">
    <text evidence="2">The sequence shown here is derived from an EMBL/GenBank/DDBJ whole genome shotgun (WGS) entry which is preliminary data.</text>
</comment>
<dbReference type="GO" id="GO:0005829">
    <property type="term" value="C:cytosol"/>
    <property type="evidence" value="ECO:0007669"/>
    <property type="project" value="TreeGrafter"/>
</dbReference>
<keyword evidence="3" id="KW-1185">Reference proteome</keyword>
<evidence type="ECO:0000313" key="3">
    <source>
        <dbReference type="Proteomes" id="UP000285023"/>
    </source>
</evidence>
<feature type="compositionally biased region" description="Basic and acidic residues" evidence="1">
    <location>
        <begin position="7"/>
        <end position="23"/>
    </location>
</feature>
<reference evidence="2 3" key="1">
    <citation type="submission" date="2018-09" db="EMBL/GenBank/DDBJ databases">
        <title>Sphingomonas sp. DAC4.</title>
        <authorList>
            <person name="Seo T."/>
        </authorList>
    </citation>
    <scope>NUCLEOTIDE SEQUENCE [LARGE SCALE GENOMIC DNA]</scope>
    <source>
        <strain evidence="2 3">DAC4</strain>
    </source>
</reference>
<proteinExistence type="predicted"/>